<dbReference type="SUPFAM" id="SSF53720">
    <property type="entry name" value="ALDH-like"/>
    <property type="match status" value="1"/>
</dbReference>
<reference evidence="5 6" key="1">
    <citation type="journal article" date="2011" name="Science">
        <title>The ecoresponsive genome of Daphnia pulex.</title>
        <authorList>
            <person name="Colbourne J.K."/>
            <person name="Pfrender M.E."/>
            <person name="Gilbert D."/>
            <person name="Thomas W.K."/>
            <person name="Tucker A."/>
            <person name="Oakley T.H."/>
            <person name="Tokishita S."/>
            <person name="Aerts A."/>
            <person name="Arnold G.J."/>
            <person name="Basu M.K."/>
            <person name="Bauer D.J."/>
            <person name="Caceres C.E."/>
            <person name="Carmel L."/>
            <person name="Casola C."/>
            <person name="Choi J.H."/>
            <person name="Detter J.C."/>
            <person name="Dong Q."/>
            <person name="Dusheyko S."/>
            <person name="Eads B.D."/>
            <person name="Frohlich T."/>
            <person name="Geiler-Samerotte K.A."/>
            <person name="Gerlach D."/>
            <person name="Hatcher P."/>
            <person name="Jogdeo S."/>
            <person name="Krijgsveld J."/>
            <person name="Kriventseva E.V."/>
            <person name="Kultz D."/>
            <person name="Laforsch C."/>
            <person name="Lindquist E."/>
            <person name="Lopez J."/>
            <person name="Manak J.R."/>
            <person name="Muller J."/>
            <person name="Pangilinan J."/>
            <person name="Patwardhan R.P."/>
            <person name="Pitluck S."/>
            <person name="Pritham E.J."/>
            <person name="Rechtsteiner A."/>
            <person name="Rho M."/>
            <person name="Rogozin I.B."/>
            <person name="Sakarya O."/>
            <person name="Salamov A."/>
            <person name="Schaack S."/>
            <person name="Shapiro H."/>
            <person name="Shiga Y."/>
            <person name="Skalitzky C."/>
            <person name="Smith Z."/>
            <person name="Souvorov A."/>
            <person name="Sung W."/>
            <person name="Tang Z."/>
            <person name="Tsuchiya D."/>
            <person name="Tu H."/>
            <person name="Vos H."/>
            <person name="Wang M."/>
            <person name="Wolf Y.I."/>
            <person name="Yamagata H."/>
            <person name="Yamada T."/>
            <person name="Ye Y."/>
            <person name="Shaw J.R."/>
            <person name="Andrews J."/>
            <person name="Crease T.J."/>
            <person name="Tang H."/>
            <person name="Lucas S.M."/>
            <person name="Robertson H.M."/>
            <person name="Bork P."/>
            <person name="Koonin E.V."/>
            <person name="Zdobnov E.M."/>
            <person name="Grigoriev I.V."/>
            <person name="Lynch M."/>
            <person name="Boore J.L."/>
        </authorList>
    </citation>
    <scope>NUCLEOTIDE SEQUENCE [LARGE SCALE GENOMIC DNA]</scope>
</reference>
<dbReference type="STRING" id="6669.E9GH20"/>
<dbReference type="InterPro" id="IPR015590">
    <property type="entry name" value="Aldehyde_DH_dom"/>
</dbReference>
<sequence>MFEGKVIPERPNHTLLEMRNPLGTIGIISAFNFPVAVYYGWNNAFFIICGNTMIWKGAPSTSLCSIATTKIVAQVLEKNNLPGAICSLMCGGADVCSAMANDPRLPLISFTGNTKVGKQVAVAVQSRFGRNLLELGGNNGILVDESAPIDLVCDTILVYLIKTFEQLLHRMGDPLESGVLLDPLQNQAAVDSFAATIKEAEFLGGHVVFGGKVMTDRPGFFVQPTIITNLKPTASVVISECFAAILYVLNCQDMDEATAINNSVDQVLSSSMFTPQPHLQEQTQWLGPKGWD</sequence>
<organism evidence="5 6">
    <name type="scientific">Daphnia pulex</name>
    <name type="common">Water flea</name>
    <dbReference type="NCBI Taxonomy" id="6669"/>
    <lineage>
        <taxon>Eukaryota</taxon>
        <taxon>Metazoa</taxon>
        <taxon>Ecdysozoa</taxon>
        <taxon>Arthropoda</taxon>
        <taxon>Crustacea</taxon>
        <taxon>Branchiopoda</taxon>
        <taxon>Diplostraca</taxon>
        <taxon>Cladocera</taxon>
        <taxon>Anomopoda</taxon>
        <taxon>Daphniidae</taxon>
        <taxon>Daphnia</taxon>
    </lineage>
</organism>
<dbReference type="GO" id="GO:0004029">
    <property type="term" value="F:aldehyde dehydrogenase (NAD+) activity"/>
    <property type="evidence" value="ECO:0007669"/>
    <property type="project" value="InterPro"/>
</dbReference>
<keyword evidence="6" id="KW-1185">Reference proteome</keyword>
<dbReference type="AlphaFoldDB" id="E9GH20"/>
<comment type="similarity">
    <text evidence="1">Belongs to the aldehyde dehydrogenase family.</text>
</comment>
<dbReference type="eggNOG" id="KOG2453">
    <property type="taxonomic scope" value="Eukaryota"/>
</dbReference>
<dbReference type="InterPro" id="IPR016163">
    <property type="entry name" value="Ald_DH_C"/>
</dbReference>
<evidence type="ECO:0000256" key="1">
    <source>
        <dbReference type="ARBA" id="ARBA00009986"/>
    </source>
</evidence>
<dbReference type="KEGG" id="dpx:DAPPUDRAFT_242599"/>
<dbReference type="InterPro" id="IPR016161">
    <property type="entry name" value="Ald_DH/histidinol_DH"/>
</dbReference>
<dbReference type="HOGENOM" id="CLU_005391_1_2_1"/>
<proteinExistence type="inferred from homology"/>
<feature type="domain" description="Aldehyde dehydrogenase" evidence="4">
    <location>
        <begin position="3"/>
        <end position="157"/>
    </location>
</feature>
<keyword evidence="2" id="KW-0560">Oxidoreductase</keyword>
<protein>
    <recommendedName>
        <fullName evidence="4">Aldehyde dehydrogenase domain-containing protein</fullName>
    </recommendedName>
</protein>
<dbReference type="InterPro" id="IPR016162">
    <property type="entry name" value="Ald_DH_N"/>
</dbReference>
<dbReference type="InterPro" id="IPR044638">
    <property type="entry name" value="ALDH7A1-like"/>
</dbReference>
<accession>E9GH20</accession>
<name>E9GH20_DAPPU</name>
<dbReference type="Gene3D" id="3.40.605.10">
    <property type="entry name" value="Aldehyde Dehydrogenase, Chain A, domain 1"/>
    <property type="match status" value="1"/>
</dbReference>
<dbReference type="InParanoid" id="E9GH20"/>
<evidence type="ECO:0000256" key="3">
    <source>
        <dbReference type="ARBA" id="ARBA00023027"/>
    </source>
</evidence>
<evidence type="ECO:0000259" key="4">
    <source>
        <dbReference type="Pfam" id="PF00171"/>
    </source>
</evidence>
<dbReference type="PANTHER" id="PTHR43521">
    <property type="entry name" value="ALPHA-AMINOADIPIC SEMIALDEHYDE DEHYDROGENASE"/>
    <property type="match status" value="1"/>
</dbReference>
<dbReference type="Proteomes" id="UP000000305">
    <property type="component" value="Unassembled WGS sequence"/>
</dbReference>
<dbReference type="PANTHER" id="PTHR43521:SF1">
    <property type="entry name" value="ALPHA-AMINOADIPIC SEMIALDEHYDE DEHYDROGENASE"/>
    <property type="match status" value="1"/>
</dbReference>
<dbReference type="EMBL" id="GL732544">
    <property type="protein sequence ID" value="EFX81127.1"/>
    <property type="molecule type" value="Genomic_DNA"/>
</dbReference>
<keyword evidence="3" id="KW-0520">NAD</keyword>
<dbReference type="Pfam" id="PF00171">
    <property type="entry name" value="Aldedh"/>
    <property type="match status" value="1"/>
</dbReference>
<dbReference type="PhylomeDB" id="E9GH20"/>
<dbReference type="Gene3D" id="3.40.309.10">
    <property type="entry name" value="Aldehyde Dehydrogenase, Chain A, domain 2"/>
    <property type="match status" value="2"/>
</dbReference>
<evidence type="ECO:0000313" key="6">
    <source>
        <dbReference type="Proteomes" id="UP000000305"/>
    </source>
</evidence>
<evidence type="ECO:0000313" key="5">
    <source>
        <dbReference type="EMBL" id="EFX81127.1"/>
    </source>
</evidence>
<evidence type="ECO:0000256" key="2">
    <source>
        <dbReference type="ARBA" id="ARBA00023002"/>
    </source>
</evidence>
<dbReference type="OrthoDB" id="310895at2759"/>
<gene>
    <name evidence="5" type="ORF">DAPPUDRAFT_242599</name>
</gene>